<keyword evidence="2" id="KW-0472">Membrane</keyword>
<dbReference type="InterPro" id="IPR047589">
    <property type="entry name" value="DUF11_rpt"/>
</dbReference>
<feature type="domain" description="DUF11" evidence="3">
    <location>
        <begin position="436"/>
        <end position="563"/>
    </location>
</feature>
<gene>
    <name evidence="4" type="ORF">H6G24_01460</name>
</gene>
<keyword evidence="2" id="KW-1133">Transmembrane helix</keyword>
<feature type="compositionally biased region" description="Low complexity" evidence="1">
    <location>
        <begin position="941"/>
        <end position="962"/>
    </location>
</feature>
<dbReference type="InterPro" id="IPR051172">
    <property type="entry name" value="Chlamydia_OmcB"/>
</dbReference>
<sequence>MRIINKSVKNFAKIINLCWILIFKLILKYIFSFLAIILIFLTKFTKSLFKKSVRIITKNEKYQLANRNNLARFIITSLTAFLFTINFTGIGLFFASPALAAASLIIEPLTWDFVGLDSNNVNVGPNTYVVGARVCNVGSSPANNLKLTFNSSGSSAISLQFPAFQTISKTTVPGIPQLVSLPSGPDPEVAYPNSGGGQTRRAKYNINFTPANCFDGYYNIKVARNSSSYNATLPYQITATADNTSPASTPAGRQLYVERLISQARNSIYSFTNLTTGSNTVYVGGTYDFELKGATATGYPQLTLTSDFPNIVFQLLRVKTTYQTPTGTVNSTVYADACGWIADPSFIGYHESSSACNGINYPKQYGDGSDSDAKVGDNVSTVYTIKVLAMPSAAGVANPVPVSHLILDYSGSSYHYNADNGTGLGLTYITVVDAPDLTITKTAPSGTLTVGTNFNYTLNISNLSTSAGTTGTTTIQENLPSGMQFQSFTGSGWSCKNALGATCTAGDRGTLNFSNSGVIPANGTSSITLTVKPTISGNNIANTATVSTPNDKDTTNNSSTVNVNINPAPDLTITKTGPVSVGQGQTGVSYTLAVQNIGTVSTSGTITVTDTLPTGLTPNATKISTDNSANGWTCNTSGQVVTCTRSDIFATNANLPNIIITADVPANATAGVVTNTATVAGGGDGNSSNNTANLSVQIGSSPDLTISKTSTPTSFTKGGTATYNLTVNNIGNQATNGATITVTDILPTGITATSASFTNNGWTCNASGQTVTCTSTVNLAAGTGTSTFQIPVTISAAASGNSFVNQALVSIPGDGNTNNNSTTLTTGTGPDVTILKIASGDFSANSTTAKYTITVTNNGGSTTTGAIQFDDTITDAKVTYPGPSAYTAPSGWTCSAGTTPIDFSCSNPSPNLAPGASASIVIPVTVATGVGTDVPNSVTINATSNGGDTNTTNNTSATTTGRSAVPDLIASKTLTQTGSTGSYTITVANSSGATADTASNSTVTMTDTLPTGVTVSSISVPVSTWTCNQAGTPVVVTCTIKYVVSIGSNFPTITLNVANLPTSGSFTNTGNVSYQSSEQNTSNNSFSLTTTIPTAQDLTISKIGPTTLAQGQSGNYILRISNLGQTATTASTVYVTDTLPTGMTATSASGTGWTCPTVGATVSCNRSDALAAGSSYPDITVAVQVAGNATTGARTNTAQVTGTNVFPSAPPTAAGGETNTANNTSSVNLTITGVPDLTISKTDSGSFTQGGTGSYTLTVTNSGSVASSGQITVIDSLPTGITPNFTSPSTFSGWSCSYTGQTVTCTNSTVINAAGTSSFSLPVSISTTAASTVTNNVIVSGGSESNSSNNTASKTTTVNSVPDLTILKTHTPSSFTQGQAGSYTLSVINIGNAATSGTVTVKDTIPSTSGLTATTATGTGWSCTISANQLTVDCTTSDVLNGGNNAYPDITIGVSVSSTAPTSPTPVNSATVSGGGDTNNANNTATDSTPIVAPAGTPDLKITKTHTGNFDQGGTGSYSLTVSNVSSISIANGTTVTVTDTLPPDLSAAAPSASGTGWSCSSTGNSTTGYTVTCTRNDGLTAGSSYPVITLGVTVSNNPRNELLNSANVAIPTTENNLSNNYVNDTTYINQTDLSITKTAPASLSPGQNSAVYTLSVVNVGTKPTNGSTVTVSDTLPTGLTPVAASGTGWTCGISGQTVTCTRTSVLAANGGSYPDITLTVNVAANPPTYIVNTASVSGGGDINTSNNDNGVGSSTGTDLAMSKTHTGTFLKGGTGTFNLLVSNVGGSATSGTVTVTDTLVTGFTPTTASGSGWNCNISGQTVTCTRSDSLASGQSYSPVLINVNISATAPNSLSNTASVSGGGDTVNVSNNSEGDTVYFGADITISKTHSGTFNSGQSGTYNLTVSNAGGAASSGTVTVTDTLPSGFTATAASGTGWTCSPSTGAAISCTRSDSLAAGASYPVIAITVSVPTNPNPSVINTANVSGGGDVNTNNNSSSDTVTFSNTPKLLLVKRITAINGVDLTGFVDNTNAADPTAADDNDGKWPTPNTTYLRGKIDGGFVKPGDMLEYTVYFLSKGGSDSKNVTICDLVPENTNFQTQGFNSDTGIAIDTGATGTDLGIALGWSSTSLPTAPTQRMSSDNTDGDRGQFFPANTGTGGATCSATNTNGAVIVKVVSGANTIPKATGAGTPTNSYGFIRFRAKVK</sequence>
<dbReference type="Gene3D" id="2.60.40.10">
    <property type="entry name" value="Immunoglobulins"/>
    <property type="match status" value="3"/>
</dbReference>
<dbReference type="PANTHER" id="PTHR34819:SF3">
    <property type="entry name" value="CELL SURFACE PROTEIN"/>
    <property type="match status" value="1"/>
</dbReference>
<protein>
    <submittedName>
        <fullName evidence="4">DUF11 domain-containing protein</fullName>
    </submittedName>
</protein>
<dbReference type="Pfam" id="PF01345">
    <property type="entry name" value="DUF11"/>
    <property type="match status" value="12"/>
</dbReference>
<comment type="caution">
    <text evidence="4">The sequence shown here is derived from an EMBL/GenBank/DDBJ whole genome shotgun (WGS) entry which is preliminary data.</text>
</comment>
<feature type="domain" description="DUF11" evidence="3">
    <location>
        <begin position="1633"/>
        <end position="1750"/>
    </location>
</feature>
<feature type="domain" description="DUF11" evidence="3">
    <location>
        <begin position="971"/>
        <end position="1089"/>
    </location>
</feature>
<feature type="domain" description="DUF11" evidence="3">
    <location>
        <begin position="831"/>
        <end position="959"/>
    </location>
</feature>
<evidence type="ECO:0000313" key="4">
    <source>
        <dbReference type="EMBL" id="MBD2194162.1"/>
    </source>
</evidence>
<dbReference type="Proteomes" id="UP000658514">
    <property type="component" value="Unassembled WGS sequence"/>
</dbReference>
<feature type="domain" description="DUF11" evidence="3">
    <location>
        <begin position="1236"/>
        <end position="1355"/>
    </location>
</feature>
<feature type="domain" description="DUF11" evidence="3">
    <location>
        <begin position="1363"/>
        <end position="1487"/>
    </location>
</feature>
<keyword evidence="5" id="KW-1185">Reference proteome</keyword>
<organism evidence="4 5">
    <name type="scientific">Calothrix parietina FACHB-288</name>
    <dbReference type="NCBI Taxonomy" id="2692896"/>
    <lineage>
        <taxon>Bacteria</taxon>
        <taxon>Bacillati</taxon>
        <taxon>Cyanobacteriota</taxon>
        <taxon>Cyanophyceae</taxon>
        <taxon>Nostocales</taxon>
        <taxon>Calotrichaceae</taxon>
        <taxon>Calothrix</taxon>
    </lineage>
</organism>
<accession>A0ABR8A2L8</accession>
<evidence type="ECO:0000256" key="1">
    <source>
        <dbReference type="SAM" id="MobiDB-lite"/>
    </source>
</evidence>
<evidence type="ECO:0000259" key="3">
    <source>
        <dbReference type="Pfam" id="PF01345"/>
    </source>
</evidence>
<dbReference type="InterPro" id="IPR013783">
    <property type="entry name" value="Ig-like_fold"/>
</dbReference>
<keyword evidence="2" id="KW-0812">Transmembrane</keyword>
<reference evidence="4 5" key="1">
    <citation type="journal article" date="2020" name="ISME J.">
        <title>Comparative genomics reveals insights into cyanobacterial evolution and habitat adaptation.</title>
        <authorList>
            <person name="Chen M.Y."/>
            <person name="Teng W.K."/>
            <person name="Zhao L."/>
            <person name="Hu C.X."/>
            <person name="Zhou Y.K."/>
            <person name="Han B.P."/>
            <person name="Song L.R."/>
            <person name="Shu W.S."/>
        </authorList>
    </citation>
    <scope>NUCLEOTIDE SEQUENCE [LARGE SCALE GENOMIC DNA]</scope>
    <source>
        <strain evidence="4 5">FACHB-288</strain>
    </source>
</reference>
<feature type="region of interest" description="Disordered" evidence="1">
    <location>
        <begin position="940"/>
        <end position="962"/>
    </location>
</feature>
<feature type="compositionally biased region" description="Low complexity" evidence="1">
    <location>
        <begin position="1458"/>
        <end position="1489"/>
    </location>
</feature>
<proteinExistence type="predicted"/>
<evidence type="ECO:0000256" key="2">
    <source>
        <dbReference type="SAM" id="Phobius"/>
    </source>
</evidence>
<dbReference type="PANTHER" id="PTHR34819">
    <property type="entry name" value="LARGE CYSTEINE-RICH PERIPLASMIC PROTEIN OMCB"/>
    <property type="match status" value="1"/>
</dbReference>
<feature type="domain" description="DUF11" evidence="3">
    <location>
        <begin position="1759"/>
        <end position="1875"/>
    </location>
</feature>
<name>A0ABR8A2L8_9CYAN</name>
<feature type="domain" description="DUF11" evidence="3">
    <location>
        <begin position="570"/>
        <end position="696"/>
    </location>
</feature>
<feature type="domain" description="DUF11" evidence="3">
    <location>
        <begin position="1097"/>
        <end position="1228"/>
    </location>
</feature>
<feature type="region of interest" description="Disordered" evidence="1">
    <location>
        <begin position="1458"/>
        <end position="1498"/>
    </location>
</feature>
<feature type="transmembrane region" description="Helical" evidence="2">
    <location>
        <begin position="14"/>
        <end position="41"/>
    </location>
</feature>
<feature type="domain" description="DUF11" evidence="3">
    <location>
        <begin position="1883"/>
        <end position="2002"/>
    </location>
</feature>
<feature type="transmembrane region" description="Helical" evidence="2">
    <location>
        <begin position="70"/>
        <end position="95"/>
    </location>
</feature>
<feature type="domain" description="DUF11" evidence="3">
    <location>
        <begin position="703"/>
        <end position="825"/>
    </location>
</feature>
<dbReference type="EMBL" id="JACJQH010000002">
    <property type="protein sequence ID" value="MBD2194162.1"/>
    <property type="molecule type" value="Genomic_DNA"/>
</dbReference>
<dbReference type="InterPro" id="IPR001434">
    <property type="entry name" value="OmcB-like_DUF11"/>
</dbReference>
<dbReference type="NCBIfam" id="TIGR01451">
    <property type="entry name" value="B_ant_repeat"/>
    <property type="match status" value="2"/>
</dbReference>
<feature type="domain" description="DUF11" evidence="3">
    <location>
        <begin position="1499"/>
        <end position="1624"/>
    </location>
</feature>
<evidence type="ECO:0000313" key="5">
    <source>
        <dbReference type="Proteomes" id="UP000658514"/>
    </source>
</evidence>